<evidence type="ECO:0000256" key="1">
    <source>
        <dbReference type="ARBA" id="ARBA00004970"/>
    </source>
</evidence>
<sequence length="265" mass="30376">MPADYHTHTPLCQHAEGEPEAFVDAAIAAGVTEYGISDHAPFIPEPFDDWRMLDEQFPLYLQWIERARAHAGERLTVRAGMECDWITGCEEWTRELRNRYEWDYLIGSVHYLEDKWDFDNPKWLGKWADTDVGLVWEQYWNTYIQMADSGLFDILGHPDLIKKFGFRPDGDLSRFYEPVIDAIATSGSAIELNTAGWHKPCAEQYPHSEFLELARDAGIDLVISSDAHHPSEIARDFDKAITLAKAAGYEQTVLFDKGSRKYEAL</sequence>
<accession>A0A1M6IHX9</accession>
<dbReference type="AlphaFoldDB" id="A0A1M6IHX9"/>
<feature type="domain" description="PHP" evidence="9">
    <location>
        <begin position="4"/>
        <end position="195"/>
    </location>
</feature>
<dbReference type="CDD" id="cd12110">
    <property type="entry name" value="PHP_HisPPase_Hisj_like"/>
    <property type="match status" value="1"/>
</dbReference>
<dbReference type="NCBIfam" id="TIGR01856">
    <property type="entry name" value="hisJ_fam"/>
    <property type="match status" value="1"/>
</dbReference>
<keyword evidence="4 8" id="KW-0028">Amino-acid biosynthesis</keyword>
<keyword evidence="11" id="KW-1185">Reference proteome</keyword>
<reference evidence="10 11" key="1">
    <citation type="submission" date="2016-11" db="EMBL/GenBank/DDBJ databases">
        <authorList>
            <person name="Jaros S."/>
            <person name="Januszkiewicz K."/>
            <person name="Wedrychowicz H."/>
        </authorList>
    </citation>
    <scope>NUCLEOTIDE SEQUENCE [LARGE SCALE GENOMIC DNA]</scope>
    <source>
        <strain evidence="10 11">DSM 18772</strain>
    </source>
</reference>
<dbReference type="GO" id="GO:0005737">
    <property type="term" value="C:cytoplasm"/>
    <property type="evidence" value="ECO:0007669"/>
    <property type="project" value="TreeGrafter"/>
</dbReference>
<name>A0A1M6IHX9_9BACT</name>
<dbReference type="GO" id="GO:0000105">
    <property type="term" value="P:L-histidine biosynthetic process"/>
    <property type="evidence" value="ECO:0007669"/>
    <property type="project" value="UniProtKB-UniRule"/>
</dbReference>
<evidence type="ECO:0000256" key="4">
    <source>
        <dbReference type="ARBA" id="ARBA00022605"/>
    </source>
</evidence>
<evidence type="ECO:0000256" key="3">
    <source>
        <dbReference type="ARBA" id="ARBA00013085"/>
    </source>
</evidence>
<dbReference type="InterPro" id="IPR016195">
    <property type="entry name" value="Pol/histidinol_Pase-like"/>
</dbReference>
<dbReference type="InterPro" id="IPR004013">
    <property type="entry name" value="PHP_dom"/>
</dbReference>
<comment type="similarity">
    <text evidence="2 8">Belongs to the PHP hydrolase family. HisK subfamily.</text>
</comment>
<evidence type="ECO:0000256" key="7">
    <source>
        <dbReference type="ARBA" id="ARBA00049158"/>
    </source>
</evidence>
<dbReference type="GO" id="GO:0004401">
    <property type="term" value="F:histidinol-phosphatase activity"/>
    <property type="evidence" value="ECO:0007669"/>
    <property type="project" value="UniProtKB-UniRule"/>
</dbReference>
<dbReference type="PANTHER" id="PTHR21039">
    <property type="entry name" value="HISTIDINOL PHOSPHATASE-RELATED"/>
    <property type="match status" value="1"/>
</dbReference>
<evidence type="ECO:0000256" key="2">
    <source>
        <dbReference type="ARBA" id="ARBA00009152"/>
    </source>
</evidence>
<keyword evidence="5 8" id="KW-0378">Hydrolase</keyword>
<protein>
    <recommendedName>
        <fullName evidence="3 8">Histidinol-phosphatase</fullName>
        <shortName evidence="8">HolPase</shortName>
        <ecNumber evidence="3 8">3.1.3.15</ecNumber>
    </recommendedName>
</protein>
<dbReference type="OrthoDB" id="9775255at2"/>
<dbReference type="Proteomes" id="UP000184510">
    <property type="component" value="Unassembled WGS sequence"/>
</dbReference>
<dbReference type="EMBL" id="FQYR01000003">
    <property type="protein sequence ID" value="SHJ34039.1"/>
    <property type="molecule type" value="Genomic_DNA"/>
</dbReference>
<dbReference type="PANTHER" id="PTHR21039:SF0">
    <property type="entry name" value="HISTIDINOL-PHOSPHATASE"/>
    <property type="match status" value="1"/>
</dbReference>
<keyword evidence="6 8" id="KW-0368">Histidine biosynthesis</keyword>
<comment type="catalytic activity">
    <reaction evidence="7 8">
        <text>L-histidinol phosphate + H2O = L-histidinol + phosphate</text>
        <dbReference type="Rhea" id="RHEA:14465"/>
        <dbReference type="ChEBI" id="CHEBI:15377"/>
        <dbReference type="ChEBI" id="CHEBI:43474"/>
        <dbReference type="ChEBI" id="CHEBI:57699"/>
        <dbReference type="ChEBI" id="CHEBI:57980"/>
        <dbReference type="EC" id="3.1.3.15"/>
    </reaction>
</comment>
<evidence type="ECO:0000313" key="10">
    <source>
        <dbReference type="EMBL" id="SHJ34039.1"/>
    </source>
</evidence>
<dbReference type="Gene3D" id="3.20.20.140">
    <property type="entry name" value="Metal-dependent hydrolases"/>
    <property type="match status" value="1"/>
</dbReference>
<dbReference type="Pfam" id="PF02811">
    <property type="entry name" value="PHP"/>
    <property type="match status" value="1"/>
</dbReference>
<dbReference type="InterPro" id="IPR010140">
    <property type="entry name" value="Histidinol_P_phosphatase_HisJ"/>
</dbReference>
<comment type="pathway">
    <text evidence="1 8">Amino-acid biosynthesis; L-histidine biosynthesis; L-histidine from 5-phospho-alpha-D-ribose 1-diphosphate: step 8/9.</text>
</comment>
<evidence type="ECO:0000259" key="9">
    <source>
        <dbReference type="Pfam" id="PF02811"/>
    </source>
</evidence>
<dbReference type="InParanoid" id="A0A1M6IHX9"/>
<dbReference type="NCBIfam" id="NF005596">
    <property type="entry name" value="PRK07328.1"/>
    <property type="match status" value="1"/>
</dbReference>
<gene>
    <name evidence="10" type="ORF">SAMN02745181_1818</name>
</gene>
<evidence type="ECO:0000256" key="5">
    <source>
        <dbReference type="ARBA" id="ARBA00022801"/>
    </source>
</evidence>
<evidence type="ECO:0000256" key="6">
    <source>
        <dbReference type="ARBA" id="ARBA00023102"/>
    </source>
</evidence>
<dbReference type="RefSeq" id="WP_143183405.1">
    <property type="nucleotide sequence ID" value="NZ_FQYR01000003.1"/>
</dbReference>
<evidence type="ECO:0000256" key="8">
    <source>
        <dbReference type="RuleBase" id="RU366003"/>
    </source>
</evidence>
<dbReference type="UniPathway" id="UPA00031">
    <property type="reaction ID" value="UER00013"/>
</dbReference>
<organism evidence="10 11">
    <name type="scientific">Rubritalea squalenifaciens DSM 18772</name>
    <dbReference type="NCBI Taxonomy" id="1123071"/>
    <lineage>
        <taxon>Bacteria</taxon>
        <taxon>Pseudomonadati</taxon>
        <taxon>Verrucomicrobiota</taxon>
        <taxon>Verrucomicrobiia</taxon>
        <taxon>Verrucomicrobiales</taxon>
        <taxon>Rubritaleaceae</taxon>
        <taxon>Rubritalea</taxon>
    </lineage>
</organism>
<dbReference type="STRING" id="1123071.SAMN02745181_1818"/>
<dbReference type="EC" id="3.1.3.15" evidence="3 8"/>
<evidence type="ECO:0000313" key="11">
    <source>
        <dbReference type="Proteomes" id="UP000184510"/>
    </source>
</evidence>
<proteinExistence type="inferred from homology"/>
<dbReference type="SUPFAM" id="SSF89550">
    <property type="entry name" value="PHP domain-like"/>
    <property type="match status" value="1"/>
</dbReference>